<dbReference type="GO" id="GO:0005975">
    <property type="term" value="P:carbohydrate metabolic process"/>
    <property type="evidence" value="ECO:0007669"/>
    <property type="project" value="InterPro"/>
</dbReference>
<dbReference type="Proteomes" id="UP000058925">
    <property type="component" value="Chromosome"/>
</dbReference>
<dbReference type="Pfam" id="PF01522">
    <property type="entry name" value="Polysacc_deac_1"/>
    <property type="match status" value="1"/>
</dbReference>
<dbReference type="InterPro" id="IPR002509">
    <property type="entry name" value="NODB_dom"/>
</dbReference>
<dbReference type="Gene3D" id="3.20.20.370">
    <property type="entry name" value="Glycoside hydrolase/deacetylase"/>
    <property type="match status" value="1"/>
</dbReference>
<dbReference type="EMBL" id="CP012850">
    <property type="protein sequence ID" value="ALI37584.1"/>
    <property type="molecule type" value="Genomic_DNA"/>
</dbReference>
<feature type="region of interest" description="Disordered" evidence="1">
    <location>
        <begin position="300"/>
        <end position="326"/>
    </location>
</feature>
<sequence>MKKIILTICVVFITAFYLSNNIFNVSTHANSIIDIKQESNSTGNNSIPLSCNCVIFRFDDIQDYYHRSAQLAIMDEFIHKNQSLSLGLIMHVFGNDSEVKDKVKEGFAKGLFELDLHGWDHINYSQLPEKTQQETLSAADNKMRSIFGKDSEIFIPPYNTFNNITLMVLSDLKIKVLSSDKFEDSMSYFNATKSGNQSDIYGIYHLPQTIEFNDWYKDEMLKVPVGDILGNTSKNILKYGYAVLTLHPQYFSNVNETTGQETIDKEKMNDLTFVIDQLTASHIKIVPFLKVVSFGSTEVGNEDKVETNTSNQTTSTTNSIGLNKHP</sequence>
<feature type="domain" description="NodB homology" evidence="2">
    <location>
        <begin position="52"/>
        <end position="274"/>
    </location>
</feature>
<dbReference type="OrthoDB" id="306789at2157"/>
<dbReference type="AlphaFoldDB" id="A0A654M183"/>
<protein>
    <submittedName>
        <fullName evidence="3">Polysaccharide deacetylase</fullName>
    </submittedName>
</protein>
<dbReference type="GeneID" id="60423246"/>
<evidence type="ECO:0000259" key="2">
    <source>
        <dbReference type="PROSITE" id="PS51677"/>
    </source>
</evidence>
<organism evidence="3 4">
    <name type="scientific">Candidatus Nitrosocosmicus oleophilus</name>
    <dbReference type="NCBI Taxonomy" id="1353260"/>
    <lineage>
        <taxon>Archaea</taxon>
        <taxon>Nitrososphaerota</taxon>
        <taxon>Nitrososphaeria</taxon>
        <taxon>Nitrososphaerales</taxon>
        <taxon>Nitrososphaeraceae</taxon>
        <taxon>Candidatus Nitrosocosmicus</taxon>
    </lineage>
</organism>
<feature type="compositionally biased region" description="Low complexity" evidence="1">
    <location>
        <begin position="307"/>
        <end position="319"/>
    </location>
</feature>
<accession>A0A654M183</accession>
<keyword evidence="4" id="KW-1185">Reference proteome</keyword>
<proteinExistence type="predicted"/>
<reference evidence="4" key="1">
    <citation type="submission" date="2015-10" db="EMBL/GenBank/DDBJ databases">
        <title>Niche specialization of a soil ammonia-oxidizing archaeon, Candidatus Nitrosocosmicus oleophilus.</title>
        <authorList>
            <person name="Jung M.-Y."/>
            <person name="Rhee S.-K."/>
        </authorList>
    </citation>
    <scope>NUCLEOTIDE SEQUENCE [LARGE SCALE GENOMIC DNA]</scope>
    <source>
        <strain evidence="4">MY3</strain>
    </source>
</reference>
<evidence type="ECO:0000313" key="3">
    <source>
        <dbReference type="EMBL" id="ALI37584.1"/>
    </source>
</evidence>
<name>A0A654M183_9ARCH</name>
<dbReference type="KEGG" id="taa:NMY3_03401"/>
<gene>
    <name evidence="3" type="ORF">NMY3_03401</name>
</gene>
<dbReference type="SUPFAM" id="SSF88713">
    <property type="entry name" value="Glycoside hydrolase/deacetylase"/>
    <property type="match status" value="1"/>
</dbReference>
<dbReference type="GO" id="GO:0016810">
    <property type="term" value="F:hydrolase activity, acting on carbon-nitrogen (but not peptide) bonds"/>
    <property type="evidence" value="ECO:0007669"/>
    <property type="project" value="InterPro"/>
</dbReference>
<dbReference type="RefSeq" id="WP_196816633.1">
    <property type="nucleotide sequence ID" value="NZ_CP012850.1"/>
</dbReference>
<dbReference type="PROSITE" id="PS51677">
    <property type="entry name" value="NODB"/>
    <property type="match status" value="1"/>
</dbReference>
<evidence type="ECO:0000313" key="4">
    <source>
        <dbReference type="Proteomes" id="UP000058925"/>
    </source>
</evidence>
<dbReference type="InterPro" id="IPR011330">
    <property type="entry name" value="Glyco_hydro/deAcase_b/a-brl"/>
</dbReference>
<evidence type="ECO:0000256" key="1">
    <source>
        <dbReference type="SAM" id="MobiDB-lite"/>
    </source>
</evidence>